<dbReference type="RefSeq" id="WP_262066373.1">
    <property type="nucleotide sequence ID" value="NZ_JAMXOD010000012.1"/>
</dbReference>
<keyword evidence="2" id="KW-1185">Reference proteome</keyword>
<evidence type="ECO:0000313" key="1">
    <source>
        <dbReference type="EMBL" id="MCP1102588.1"/>
    </source>
</evidence>
<accession>A0ABT1E9X1</accession>
<proteinExistence type="predicted"/>
<protein>
    <recommendedName>
        <fullName evidence="3">Phage capsid protein</fullName>
    </recommendedName>
</protein>
<evidence type="ECO:0000313" key="2">
    <source>
        <dbReference type="Proteomes" id="UP001523566"/>
    </source>
</evidence>
<organism evidence="1 2">
    <name type="scientific">Aequitasia blattaphilus</name>
    <dbReference type="NCBI Taxonomy" id="2949332"/>
    <lineage>
        <taxon>Bacteria</taxon>
        <taxon>Bacillati</taxon>
        <taxon>Bacillota</taxon>
        <taxon>Clostridia</taxon>
        <taxon>Lachnospirales</taxon>
        <taxon>Lachnospiraceae</taxon>
        <taxon>Aequitasia</taxon>
    </lineage>
</organism>
<evidence type="ECO:0008006" key="3">
    <source>
        <dbReference type="Google" id="ProtNLM"/>
    </source>
</evidence>
<gene>
    <name evidence="1" type="ORF">NK125_09195</name>
</gene>
<comment type="caution">
    <text evidence="1">The sequence shown here is derived from an EMBL/GenBank/DDBJ whole genome shotgun (WGS) entry which is preliminary data.</text>
</comment>
<dbReference type="EMBL" id="JAMZFW010000012">
    <property type="protein sequence ID" value="MCP1102588.1"/>
    <property type="molecule type" value="Genomic_DNA"/>
</dbReference>
<name>A0ABT1E9X1_9FIRM</name>
<sequence>MSTHNQNKAARSYQKQFKQLLSAVFKKQAYFADFFGGGIEALDGVQHNDTAFYVKTSDIPVVVGNAYIKDANVGFGSGTGKSTRFGERKEIIYQDTPVPYTWEWVFHEGIDRHTVNNDFNAAVADRLDLQAQAKVQKFNAQHGKFISNAAGKSINLAAYTPEAVLTLFNELSKYYVNIQAIGTKAAKVNADLYNAIVDHPLMTTSKHSTANIDENGVVKFKGFLIEEMPDELMQTGEVAYAYITGVGKAFTGINTARTIESEDFDGVALQGAGKAGEFILDDNKKAVSKVLFTGA</sequence>
<reference evidence="1 2" key="1">
    <citation type="journal article" date="2022" name="Genome Biol. Evol.">
        <title>Host diet, physiology and behaviors set the stage for Lachnospiraceae cladogenesis.</title>
        <authorList>
            <person name="Vera-Ponce De Leon A."/>
            <person name="Schneider M."/>
            <person name="Jahnes B.C."/>
            <person name="Sadowski V."/>
            <person name="Camuy-Velez L.A."/>
            <person name="Duan J."/>
            <person name="Sabree Z.L."/>
        </authorList>
    </citation>
    <scope>NUCLEOTIDE SEQUENCE [LARGE SCALE GENOMIC DNA]</scope>
    <source>
        <strain evidence="1 2">PAL113</strain>
    </source>
</reference>
<dbReference type="Proteomes" id="UP001523566">
    <property type="component" value="Unassembled WGS sequence"/>
</dbReference>